<dbReference type="RefSeq" id="WP_058453688.1">
    <property type="nucleotide sequence ID" value="NZ_CAAAIB010000001.1"/>
</dbReference>
<comment type="caution">
    <text evidence="3">The sequence shown here is derived from an EMBL/GenBank/DDBJ whole genome shotgun (WGS) entry which is preliminary data.</text>
</comment>
<name>A0A0W0VVS3_9GAMM</name>
<dbReference type="Gene3D" id="1.20.58.1690">
    <property type="match status" value="1"/>
</dbReference>
<evidence type="ECO:0000313" key="3">
    <source>
        <dbReference type="EMBL" id="KTD24152.1"/>
    </source>
</evidence>
<dbReference type="EMBL" id="LNYL01000051">
    <property type="protein sequence ID" value="KTD24152.1"/>
    <property type="molecule type" value="Genomic_DNA"/>
</dbReference>
<dbReference type="Proteomes" id="UP000054908">
    <property type="component" value="Unassembled WGS sequence"/>
</dbReference>
<dbReference type="OrthoDB" id="9816009at2"/>
<dbReference type="SMART" id="SM01324">
    <property type="entry name" value="YARHG"/>
    <property type="match status" value="1"/>
</dbReference>
<evidence type="ECO:0000259" key="2">
    <source>
        <dbReference type="SMART" id="SM01324"/>
    </source>
</evidence>
<accession>A0A0W0VVS3</accession>
<dbReference type="InterPro" id="IPR025582">
    <property type="entry name" value="YARHG_dom"/>
</dbReference>
<reference evidence="3 4" key="1">
    <citation type="submission" date="2015-11" db="EMBL/GenBank/DDBJ databases">
        <title>Genomic analysis of 38 Legionella species identifies large and diverse effector repertoires.</title>
        <authorList>
            <person name="Burstein D."/>
            <person name="Amaro F."/>
            <person name="Zusman T."/>
            <person name="Lifshitz Z."/>
            <person name="Cohen O."/>
            <person name="Gilbert J.A."/>
            <person name="Pupko T."/>
            <person name="Shuman H.A."/>
            <person name="Segal G."/>
        </authorList>
    </citation>
    <scope>NUCLEOTIDE SEQUENCE [LARGE SCALE GENOMIC DNA]</scope>
    <source>
        <strain evidence="3 4">PX-1-G2-E2</strain>
    </source>
</reference>
<evidence type="ECO:0000313" key="4">
    <source>
        <dbReference type="Proteomes" id="UP000054908"/>
    </source>
</evidence>
<dbReference type="STRING" id="466.Lmac_3025"/>
<keyword evidence="4" id="KW-1185">Reference proteome</keyword>
<feature type="chain" id="PRO_5006915117" description="YARHG domain-containing protein" evidence="1">
    <location>
        <begin position="23"/>
        <end position="344"/>
    </location>
</feature>
<gene>
    <name evidence="3" type="ORF">Lmac_3025</name>
</gene>
<keyword evidence="1" id="KW-0732">Signal</keyword>
<dbReference type="Pfam" id="PF13308">
    <property type="entry name" value="YARHG"/>
    <property type="match status" value="1"/>
</dbReference>
<dbReference type="Gene3D" id="2.60.40.3680">
    <property type="match status" value="1"/>
</dbReference>
<dbReference type="InterPro" id="IPR038434">
    <property type="entry name" value="YARHG_sf"/>
</dbReference>
<organism evidence="3 4">
    <name type="scientific">Legionella maceachernii</name>
    <dbReference type="NCBI Taxonomy" id="466"/>
    <lineage>
        <taxon>Bacteria</taxon>
        <taxon>Pseudomonadati</taxon>
        <taxon>Pseudomonadota</taxon>
        <taxon>Gammaproteobacteria</taxon>
        <taxon>Legionellales</taxon>
        <taxon>Legionellaceae</taxon>
        <taxon>Legionella</taxon>
    </lineage>
</organism>
<dbReference type="AlphaFoldDB" id="A0A0W0VVS3"/>
<sequence length="344" mass="39236">MNRSAQTVLTLLLLIQSLISSANDTEFGGNGSLPIPLENKAIGMIAEVINIYGDDLPNPNRKGRWLYHCQFTFKNFTSKKQTLQMGFPFPIYNEEEAIAVPKGLTSYPGNPLVYEFKVSTPEGPVPAVRSKIGANKDKDLAYQDAYLWPMTFAPNQTLQIEHSYSTGVTNDVMGFTWISYVLKTGALWRGNQIGHTRILISPNTPTRLCSEISSYKDIGTPMPGMKIIKKGAYHQYLWDLKHFEPKQDVTLCLQTGRDYVRYQLVYPLIGISSYPLPSLSNLSRAELRRMKNSIFAQYGRIFNDPELQHYFDTQWWYEPNPDYQENQLTKEDKEALKVLNAVIK</sequence>
<protein>
    <recommendedName>
        <fullName evidence="2">YARHG domain-containing protein</fullName>
    </recommendedName>
</protein>
<feature type="signal peptide" evidence="1">
    <location>
        <begin position="1"/>
        <end position="22"/>
    </location>
</feature>
<feature type="domain" description="YARHG" evidence="2">
    <location>
        <begin position="262"/>
        <end position="344"/>
    </location>
</feature>
<evidence type="ECO:0000256" key="1">
    <source>
        <dbReference type="SAM" id="SignalP"/>
    </source>
</evidence>
<dbReference type="PATRIC" id="fig|466.6.peg.3239"/>
<proteinExistence type="predicted"/>